<dbReference type="PRINTS" id="PR01374">
    <property type="entry name" value="TONBPROTEIN"/>
</dbReference>
<keyword evidence="4" id="KW-1003">Cell membrane</keyword>
<organism evidence="12 13">
    <name type="scientific">Aquirufa esocilacus</name>
    <dbReference type="NCBI Taxonomy" id="3096513"/>
    <lineage>
        <taxon>Bacteria</taxon>
        <taxon>Pseudomonadati</taxon>
        <taxon>Bacteroidota</taxon>
        <taxon>Cytophagia</taxon>
        <taxon>Cytophagales</taxon>
        <taxon>Flectobacillaceae</taxon>
        <taxon>Aquirufa</taxon>
    </lineage>
</organism>
<keyword evidence="8" id="KW-1133">Transmembrane helix</keyword>
<evidence type="ECO:0000256" key="1">
    <source>
        <dbReference type="ARBA" id="ARBA00004383"/>
    </source>
</evidence>
<dbReference type="PANTHER" id="PTHR33446:SF2">
    <property type="entry name" value="PROTEIN TONB"/>
    <property type="match status" value="1"/>
</dbReference>
<evidence type="ECO:0000256" key="8">
    <source>
        <dbReference type="ARBA" id="ARBA00022989"/>
    </source>
</evidence>
<evidence type="ECO:0000256" key="3">
    <source>
        <dbReference type="ARBA" id="ARBA00022448"/>
    </source>
</evidence>
<dbReference type="Gene3D" id="3.30.1150.10">
    <property type="match status" value="1"/>
</dbReference>
<evidence type="ECO:0000256" key="6">
    <source>
        <dbReference type="ARBA" id="ARBA00022692"/>
    </source>
</evidence>
<accession>A0ABW6DJQ1</accession>
<keyword evidence="10" id="KW-0732">Signal</keyword>
<dbReference type="InterPro" id="IPR003538">
    <property type="entry name" value="TonB"/>
</dbReference>
<keyword evidence="7" id="KW-0653">Protein transport</keyword>
<evidence type="ECO:0000256" key="10">
    <source>
        <dbReference type="SAM" id="SignalP"/>
    </source>
</evidence>
<dbReference type="InterPro" id="IPR006260">
    <property type="entry name" value="TonB/TolA_C"/>
</dbReference>
<feature type="domain" description="TonB C-terminal" evidence="11">
    <location>
        <begin position="203"/>
        <end position="293"/>
    </location>
</feature>
<protein>
    <submittedName>
        <fullName evidence="12">Energy transducer TonB</fullName>
    </submittedName>
</protein>
<reference evidence="12 13" key="1">
    <citation type="submission" date="2024-03" db="EMBL/GenBank/DDBJ databases">
        <title>Aquirufa genome sequencing.</title>
        <authorList>
            <person name="Pitt A."/>
            <person name="Hahn M.W."/>
        </authorList>
    </citation>
    <scope>NUCLEOTIDE SEQUENCE [LARGE SCALE GENOMIC DNA]</scope>
    <source>
        <strain evidence="12 13">HETE-83D</strain>
    </source>
</reference>
<keyword evidence="5" id="KW-0997">Cell inner membrane</keyword>
<dbReference type="Proteomes" id="UP001598019">
    <property type="component" value="Unassembled WGS sequence"/>
</dbReference>
<dbReference type="EMBL" id="JBBKXX010000003">
    <property type="protein sequence ID" value="MFD3408901.1"/>
    <property type="molecule type" value="Genomic_DNA"/>
</dbReference>
<proteinExistence type="inferred from homology"/>
<comment type="similarity">
    <text evidence="2">Belongs to the TonB family.</text>
</comment>
<keyword evidence="13" id="KW-1185">Reference proteome</keyword>
<comment type="caution">
    <text evidence="12">The sequence shown here is derived from an EMBL/GenBank/DDBJ whole genome shotgun (WGS) entry which is preliminary data.</text>
</comment>
<name>A0ABW6DJQ1_9BACT</name>
<evidence type="ECO:0000256" key="5">
    <source>
        <dbReference type="ARBA" id="ARBA00022519"/>
    </source>
</evidence>
<evidence type="ECO:0000256" key="4">
    <source>
        <dbReference type="ARBA" id="ARBA00022475"/>
    </source>
</evidence>
<evidence type="ECO:0000256" key="2">
    <source>
        <dbReference type="ARBA" id="ARBA00006555"/>
    </source>
</evidence>
<dbReference type="PANTHER" id="PTHR33446">
    <property type="entry name" value="PROTEIN TONB-RELATED"/>
    <property type="match status" value="1"/>
</dbReference>
<keyword evidence="6" id="KW-0812">Transmembrane</keyword>
<comment type="subcellular location">
    <subcellularLocation>
        <location evidence="1">Cell inner membrane</location>
        <topology evidence="1">Single-pass membrane protein</topology>
        <orientation evidence="1">Periplasmic side</orientation>
    </subcellularLocation>
</comment>
<dbReference type="PROSITE" id="PS52015">
    <property type="entry name" value="TONB_CTD"/>
    <property type="match status" value="1"/>
</dbReference>
<feature type="chain" id="PRO_5046283254" evidence="10">
    <location>
        <begin position="18"/>
        <end position="293"/>
    </location>
</feature>
<dbReference type="InterPro" id="IPR037682">
    <property type="entry name" value="TonB_C"/>
</dbReference>
<keyword evidence="3" id="KW-0813">Transport</keyword>
<dbReference type="Pfam" id="PF03544">
    <property type="entry name" value="TonB_C"/>
    <property type="match status" value="1"/>
</dbReference>
<evidence type="ECO:0000313" key="13">
    <source>
        <dbReference type="Proteomes" id="UP001598019"/>
    </source>
</evidence>
<dbReference type="SUPFAM" id="SSF74653">
    <property type="entry name" value="TolA/TonB C-terminal domain"/>
    <property type="match status" value="1"/>
</dbReference>
<evidence type="ECO:0000256" key="7">
    <source>
        <dbReference type="ARBA" id="ARBA00022927"/>
    </source>
</evidence>
<keyword evidence="9" id="KW-0472">Membrane</keyword>
<feature type="signal peptide" evidence="10">
    <location>
        <begin position="1"/>
        <end position="17"/>
    </location>
</feature>
<evidence type="ECO:0000313" key="12">
    <source>
        <dbReference type="EMBL" id="MFD3408901.1"/>
    </source>
</evidence>
<dbReference type="NCBIfam" id="TIGR01352">
    <property type="entry name" value="tonB_Cterm"/>
    <property type="match status" value="1"/>
</dbReference>
<evidence type="ECO:0000256" key="9">
    <source>
        <dbReference type="ARBA" id="ARBA00023136"/>
    </source>
</evidence>
<sequence length="293" mass="33072">MKALFISFLILPFCLFAQDWKVISVGDNSNFYIRKHSENPNDTKVWIKEEGTKIEYKNSAGKKVFIKGKHIVLWDIHCDEKQIALISSTVYNSAGTVLNNTVIPAYSVEFQDVIPESKGEQWLDEACHLFNPEEVEEEMEEESIEVDTVAAEELVEYIEPETEETTIEVETIAAEEEIIAESEVEEEEEEIYTSVEHQAEFPGGIAAWGRYLSTTLKYPAAAQRAKMGGRVFVSFVVNTDGSVEDVQLLRGMGYGCDEEAIRVIKAMPKWNPAIQGGKKVRSRFTQPITFAVQ</sequence>
<dbReference type="RefSeq" id="WP_377981262.1">
    <property type="nucleotide sequence ID" value="NZ_JBBKXX010000003.1"/>
</dbReference>
<gene>
    <name evidence="12" type="ORF">SKC37_09555</name>
</gene>
<dbReference type="InterPro" id="IPR051045">
    <property type="entry name" value="TonB-dependent_transducer"/>
</dbReference>
<evidence type="ECO:0000259" key="11">
    <source>
        <dbReference type="PROSITE" id="PS52015"/>
    </source>
</evidence>